<gene>
    <name evidence="1" type="ORF">CHRY9293_02453</name>
</gene>
<proteinExistence type="predicted"/>
<evidence type="ECO:0000313" key="2">
    <source>
        <dbReference type="Proteomes" id="UP000445144"/>
    </source>
</evidence>
<evidence type="ECO:0000313" key="1">
    <source>
        <dbReference type="EMBL" id="CAA7196356.1"/>
    </source>
</evidence>
<reference evidence="1 2" key="1">
    <citation type="submission" date="2020-01" db="EMBL/GenBank/DDBJ databases">
        <authorList>
            <person name="Rodrigo-Torres L."/>
            <person name="Arahal R. D."/>
            <person name="Lucena T."/>
        </authorList>
    </citation>
    <scope>NUCLEOTIDE SEQUENCE [LARGE SCALE GENOMIC DNA]</scope>
    <source>
        <strain evidence="1 2">CECT 9293</strain>
    </source>
</reference>
<name>A0A6N4XBH1_9FLAO</name>
<protein>
    <submittedName>
        <fullName evidence="1">Uncharacterized protein</fullName>
    </submittedName>
</protein>
<dbReference type="EMBL" id="CACVBR010000022">
    <property type="protein sequence ID" value="CAA7196356.1"/>
    <property type="molecule type" value="Genomic_DNA"/>
</dbReference>
<organism evidence="1 2">
    <name type="scientific">Chryseobacterium potabilaquae</name>
    <dbReference type="NCBI Taxonomy" id="2675057"/>
    <lineage>
        <taxon>Bacteria</taxon>
        <taxon>Pseudomonadati</taxon>
        <taxon>Bacteroidota</taxon>
        <taxon>Flavobacteriia</taxon>
        <taxon>Flavobacteriales</taxon>
        <taxon>Weeksellaceae</taxon>
        <taxon>Chryseobacterium group</taxon>
        <taxon>Chryseobacterium</taxon>
    </lineage>
</organism>
<accession>A0A6N4XBH1</accession>
<sequence>MGLIDLFYGDESHVSSESHVPYGLQFPDEEVAIYLEKGYKTNIFGIINRSNVCRWETHP</sequence>
<dbReference type="Proteomes" id="UP000445144">
    <property type="component" value="Unassembled WGS sequence"/>
</dbReference>
<keyword evidence="2" id="KW-1185">Reference proteome</keyword>
<dbReference type="AlphaFoldDB" id="A0A6N4XBH1"/>